<reference evidence="11" key="2">
    <citation type="submission" date="2021-04" db="EMBL/GenBank/DDBJ databases">
        <authorList>
            <person name="Gilroy R."/>
        </authorList>
    </citation>
    <scope>NUCLEOTIDE SEQUENCE</scope>
    <source>
        <strain evidence="11">CHK118-2852</strain>
    </source>
</reference>
<evidence type="ECO:0000313" key="11">
    <source>
        <dbReference type="EMBL" id="HIZ90690.1"/>
    </source>
</evidence>
<evidence type="ECO:0000256" key="7">
    <source>
        <dbReference type="ARBA" id="ARBA00022840"/>
    </source>
</evidence>
<keyword evidence="5" id="KW-0547">Nucleotide-binding</keyword>
<dbReference type="CDD" id="cd16917">
    <property type="entry name" value="HATPase_UhpB-NarQ-NarX-like"/>
    <property type="match status" value="1"/>
</dbReference>
<evidence type="ECO:0000256" key="4">
    <source>
        <dbReference type="ARBA" id="ARBA00022679"/>
    </source>
</evidence>
<sequence>MFRERNGIFCLLLCLLGFGTAVRAEKLDELRRQAAVQRTFEAYSAVCRYCYSEGKSADILSIYADSIRMVGLHTKSSECFIEYYSWKSEAAFLEGDFKKGYALKRAAIALSERTKDRTYLAECAGDMGYYYNVDAQYDSARYYLKKGLLASEGMPALREGYRTMLTNYASSFLFEGHTDSALIYTKHAREVSEADRDTAMLIENLNQLGTIYRRQKRLSECLSYFGEAVRLCELQDNFRTAAYIYGNLATVYTEWNQQEMAEEMSKVAVEYARKIGDNQMTGICLSNLGIIQCHVDSSRQEGIDHLLEAVVLLRKVNNRRRLCEAYSFLANAFVQQGEEKRAADYLEKLEALTSEMRTDVEFYRYYRVKGVILQSQGRYAEAVAYYQKQVQMLQRGYYDTQDYEVYADLSECYHALHQEAKSRQYLQKAYALRDSTFLEENMSQLSYFSAKYGMKEKELMITRLEQAQLEERAKALERRIFLGIVIGALLFVLFLLLYARQRQKVKIARLAQAAGEKEQQFLTLQKETERRLTQRYIEGLESERTRIATELHDDVCNSLLALSMDVRTSEVAASGRLDRQLDLLEKARQRVRHISHELMPPVFQYATLNEMLSDYVNHLHLPSGMSVTYVSTEGVDWTRLPQSLCFEFYRIVQEAVGNAVKYAEASLIQVSLTFGQGVASVQVVDNGHGFDVNRKSKGIGLRTIAQRVKAIGGSLILESSSGKGTLVKASVQVDTIEE</sequence>
<evidence type="ECO:0000256" key="6">
    <source>
        <dbReference type="ARBA" id="ARBA00022777"/>
    </source>
</evidence>
<dbReference type="Pfam" id="PF07730">
    <property type="entry name" value="HisKA_3"/>
    <property type="match status" value="1"/>
</dbReference>
<evidence type="ECO:0000313" key="12">
    <source>
        <dbReference type="Proteomes" id="UP000824108"/>
    </source>
</evidence>
<evidence type="ECO:0000256" key="9">
    <source>
        <dbReference type="SAM" id="Phobius"/>
    </source>
</evidence>
<gene>
    <name evidence="11" type="ORF">H9807_00995</name>
</gene>
<dbReference type="InterPro" id="IPR005467">
    <property type="entry name" value="His_kinase_dom"/>
</dbReference>
<keyword evidence="9" id="KW-1133">Transmembrane helix</keyword>
<dbReference type="Gene3D" id="3.30.565.10">
    <property type="entry name" value="Histidine kinase-like ATPase, C-terminal domain"/>
    <property type="match status" value="1"/>
</dbReference>
<dbReference type="GO" id="GO:0005524">
    <property type="term" value="F:ATP binding"/>
    <property type="evidence" value="ECO:0007669"/>
    <property type="project" value="UniProtKB-KW"/>
</dbReference>
<dbReference type="SMART" id="SM00028">
    <property type="entry name" value="TPR"/>
    <property type="match status" value="6"/>
</dbReference>
<comment type="caution">
    <text evidence="11">The sequence shown here is derived from an EMBL/GenBank/DDBJ whole genome shotgun (WGS) entry which is preliminary data.</text>
</comment>
<dbReference type="InterPro" id="IPR011712">
    <property type="entry name" value="Sig_transdc_His_kin_sub3_dim/P"/>
</dbReference>
<reference evidence="11" key="1">
    <citation type="journal article" date="2021" name="PeerJ">
        <title>Extensive microbial diversity within the chicken gut microbiome revealed by metagenomics and culture.</title>
        <authorList>
            <person name="Gilroy R."/>
            <person name="Ravi A."/>
            <person name="Getino M."/>
            <person name="Pursley I."/>
            <person name="Horton D.L."/>
            <person name="Alikhan N.F."/>
            <person name="Baker D."/>
            <person name="Gharbi K."/>
            <person name="Hall N."/>
            <person name="Watson M."/>
            <person name="Adriaenssens E.M."/>
            <person name="Foster-Nyarko E."/>
            <person name="Jarju S."/>
            <person name="Secka A."/>
            <person name="Antonio M."/>
            <person name="Oren A."/>
            <person name="Chaudhuri R.R."/>
            <person name="La Ragione R."/>
            <person name="Hildebrand F."/>
            <person name="Pallen M.J."/>
        </authorList>
    </citation>
    <scope>NUCLEOTIDE SEQUENCE</scope>
    <source>
        <strain evidence="11">CHK118-2852</strain>
    </source>
</reference>
<proteinExistence type="predicted"/>
<accession>A0A9D2GX75</accession>
<dbReference type="PANTHER" id="PTHR24421">
    <property type="entry name" value="NITRATE/NITRITE SENSOR PROTEIN NARX-RELATED"/>
    <property type="match status" value="1"/>
</dbReference>
<dbReference type="InterPro" id="IPR003594">
    <property type="entry name" value="HATPase_dom"/>
</dbReference>
<evidence type="ECO:0000256" key="2">
    <source>
        <dbReference type="ARBA" id="ARBA00012438"/>
    </source>
</evidence>
<dbReference type="Pfam" id="PF13424">
    <property type="entry name" value="TPR_12"/>
    <property type="match status" value="1"/>
</dbReference>
<dbReference type="PROSITE" id="PS50109">
    <property type="entry name" value="HIS_KIN"/>
    <property type="match status" value="1"/>
</dbReference>
<organism evidence="11 12">
    <name type="scientific">Candidatus Bacteroides merdavium</name>
    <dbReference type="NCBI Taxonomy" id="2838472"/>
    <lineage>
        <taxon>Bacteria</taxon>
        <taxon>Pseudomonadati</taxon>
        <taxon>Bacteroidota</taxon>
        <taxon>Bacteroidia</taxon>
        <taxon>Bacteroidales</taxon>
        <taxon>Bacteroidaceae</taxon>
        <taxon>Bacteroides</taxon>
    </lineage>
</organism>
<feature type="domain" description="Histidine kinase" evidence="10">
    <location>
        <begin position="647"/>
        <end position="735"/>
    </location>
</feature>
<dbReference type="Gene3D" id="1.25.40.10">
    <property type="entry name" value="Tetratricopeptide repeat domain"/>
    <property type="match status" value="2"/>
</dbReference>
<keyword evidence="8" id="KW-0902">Two-component regulatory system</keyword>
<feature type="transmembrane region" description="Helical" evidence="9">
    <location>
        <begin position="480"/>
        <end position="499"/>
    </location>
</feature>
<dbReference type="AlphaFoldDB" id="A0A9D2GX75"/>
<dbReference type="SUPFAM" id="SSF48452">
    <property type="entry name" value="TPR-like"/>
    <property type="match status" value="3"/>
</dbReference>
<dbReference type="InterPro" id="IPR011990">
    <property type="entry name" value="TPR-like_helical_dom_sf"/>
</dbReference>
<dbReference type="Proteomes" id="UP000824108">
    <property type="component" value="Unassembled WGS sequence"/>
</dbReference>
<dbReference type="InterPro" id="IPR036890">
    <property type="entry name" value="HATPase_C_sf"/>
</dbReference>
<dbReference type="SMART" id="SM00387">
    <property type="entry name" value="HATPase_c"/>
    <property type="match status" value="1"/>
</dbReference>
<keyword evidence="4" id="KW-0808">Transferase</keyword>
<dbReference type="Pfam" id="PF02518">
    <property type="entry name" value="HATPase_c"/>
    <property type="match status" value="1"/>
</dbReference>
<dbReference type="Gene3D" id="1.20.5.1930">
    <property type="match status" value="1"/>
</dbReference>
<dbReference type="PANTHER" id="PTHR24421:SF10">
    <property type="entry name" value="NITRATE_NITRITE SENSOR PROTEIN NARQ"/>
    <property type="match status" value="1"/>
</dbReference>
<dbReference type="GO" id="GO:0016020">
    <property type="term" value="C:membrane"/>
    <property type="evidence" value="ECO:0007669"/>
    <property type="project" value="InterPro"/>
</dbReference>
<keyword evidence="7" id="KW-0067">ATP-binding</keyword>
<evidence type="ECO:0000256" key="1">
    <source>
        <dbReference type="ARBA" id="ARBA00000085"/>
    </source>
</evidence>
<evidence type="ECO:0000259" key="10">
    <source>
        <dbReference type="PROSITE" id="PS50109"/>
    </source>
</evidence>
<protein>
    <recommendedName>
        <fullName evidence="2">histidine kinase</fullName>
        <ecNumber evidence="2">2.7.13.3</ecNumber>
    </recommendedName>
</protein>
<dbReference type="GO" id="GO:0046983">
    <property type="term" value="F:protein dimerization activity"/>
    <property type="evidence" value="ECO:0007669"/>
    <property type="project" value="InterPro"/>
</dbReference>
<dbReference type="InterPro" id="IPR019734">
    <property type="entry name" value="TPR_rpt"/>
</dbReference>
<dbReference type="Pfam" id="PF13181">
    <property type="entry name" value="TPR_8"/>
    <property type="match status" value="1"/>
</dbReference>
<comment type="catalytic activity">
    <reaction evidence="1">
        <text>ATP + protein L-histidine = ADP + protein N-phospho-L-histidine.</text>
        <dbReference type="EC" id="2.7.13.3"/>
    </reaction>
</comment>
<evidence type="ECO:0000256" key="3">
    <source>
        <dbReference type="ARBA" id="ARBA00022553"/>
    </source>
</evidence>
<dbReference type="EC" id="2.7.13.3" evidence="2"/>
<dbReference type="GO" id="GO:0000155">
    <property type="term" value="F:phosphorelay sensor kinase activity"/>
    <property type="evidence" value="ECO:0007669"/>
    <property type="project" value="InterPro"/>
</dbReference>
<dbReference type="InterPro" id="IPR050482">
    <property type="entry name" value="Sensor_HK_TwoCompSys"/>
</dbReference>
<keyword evidence="3" id="KW-0597">Phosphoprotein</keyword>
<evidence type="ECO:0000256" key="8">
    <source>
        <dbReference type="ARBA" id="ARBA00023012"/>
    </source>
</evidence>
<dbReference type="SUPFAM" id="SSF55874">
    <property type="entry name" value="ATPase domain of HSP90 chaperone/DNA topoisomerase II/histidine kinase"/>
    <property type="match status" value="1"/>
</dbReference>
<keyword evidence="9" id="KW-0812">Transmembrane</keyword>
<name>A0A9D2GX75_9BACE</name>
<evidence type="ECO:0000256" key="5">
    <source>
        <dbReference type="ARBA" id="ARBA00022741"/>
    </source>
</evidence>
<dbReference type="EMBL" id="DXAV01000012">
    <property type="protein sequence ID" value="HIZ90690.1"/>
    <property type="molecule type" value="Genomic_DNA"/>
</dbReference>
<keyword evidence="6" id="KW-0418">Kinase</keyword>
<keyword evidence="9" id="KW-0472">Membrane</keyword>